<evidence type="ECO:0000256" key="2">
    <source>
        <dbReference type="ARBA" id="ARBA00022989"/>
    </source>
</evidence>
<dbReference type="Gene3D" id="1.20.1250.20">
    <property type="entry name" value="MFS general substrate transporter like domains"/>
    <property type="match status" value="2"/>
</dbReference>
<dbReference type="EMBL" id="MEUM01000019">
    <property type="protein sequence ID" value="OGC43483.1"/>
    <property type="molecule type" value="Genomic_DNA"/>
</dbReference>
<keyword evidence="3 4" id="KW-0472">Membrane</keyword>
<dbReference type="Proteomes" id="UP000177025">
    <property type="component" value="Unassembled WGS sequence"/>
</dbReference>
<feature type="transmembrane region" description="Helical" evidence="4">
    <location>
        <begin position="265"/>
        <end position="286"/>
    </location>
</feature>
<dbReference type="InterPro" id="IPR052528">
    <property type="entry name" value="Sugar_transport-like"/>
</dbReference>
<feature type="transmembrane region" description="Helical" evidence="4">
    <location>
        <begin position="80"/>
        <end position="99"/>
    </location>
</feature>
<accession>A0A1F4UGX9</accession>
<feature type="transmembrane region" description="Helical" evidence="4">
    <location>
        <begin position="292"/>
        <end position="311"/>
    </location>
</feature>
<feature type="transmembrane region" description="Helical" evidence="4">
    <location>
        <begin position="29"/>
        <end position="47"/>
    </location>
</feature>
<organism evidence="6 7">
    <name type="scientific">candidate division WOR-3 bacterium RBG_13_43_14</name>
    <dbReference type="NCBI Taxonomy" id="1802590"/>
    <lineage>
        <taxon>Bacteria</taxon>
        <taxon>Bacteria division WOR-3</taxon>
    </lineage>
</organism>
<comment type="caution">
    <text evidence="6">The sequence shown here is derived from an EMBL/GenBank/DDBJ whole genome shotgun (WGS) entry which is preliminary data.</text>
</comment>
<evidence type="ECO:0000256" key="4">
    <source>
        <dbReference type="SAM" id="Phobius"/>
    </source>
</evidence>
<evidence type="ECO:0000313" key="6">
    <source>
        <dbReference type="EMBL" id="OGC43483.1"/>
    </source>
</evidence>
<keyword evidence="1 4" id="KW-0812">Transmembrane</keyword>
<dbReference type="InterPro" id="IPR036259">
    <property type="entry name" value="MFS_trans_sf"/>
</dbReference>
<feature type="transmembrane region" description="Helical" evidence="4">
    <location>
        <begin position="53"/>
        <end position="73"/>
    </location>
</feature>
<dbReference type="InterPro" id="IPR011701">
    <property type="entry name" value="MFS"/>
</dbReference>
<dbReference type="InterPro" id="IPR020846">
    <property type="entry name" value="MFS_dom"/>
</dbReference>
<dbReference type="PROSITE" id="PS50850">
    <property type="entry name" value="MFS"/>
    <property type="match status" value="1"/>
</dbReference>
<evidence type="ECO:0000313" key="7">
    <source>
        <dbReference type="Proteomes" id="UP000177025"/>
    </source>
</evidence>
<evidence type="ECO:0000259" key="5">
    <source>
        <dbReference type="PROSITE" id="PS50850"/>
    </source>
</evidence>
<dbReference type="AlphaFoldDB" id="A0A1F4UGX9"/>
<evidence type="ECO:0000256" key="3">
    <source>
        <dbReference type="ARBA" id="ARBA00023136"/>
    </source>
</evidence>
<dbReference type="GO" id="GO:0022857">
    <property type="term" value="F:transmembrane transporter activity"/>
    <property type="evidence" value="ECO:0007669"/>
    <property type="project" value="InterPro"/>
</dbReference>
<feature type="domain" description="Major facilitator superfamily (MFS) profile" evidence="5">
    <location>
        <begin position="1"/>
        <end position="130"/>
    </location>
</feature>
<feature type="transmembrane region" description="Helical" evidence="4">
    <location>
        <begin position="205"/>
        <end position="223"/>
    </location>
</feature>
<gene>
    <name evidence="6" type="ORF">A2Y85_00135</name>
</gene>
<feature type="transmembrane region" description="Helical" evidence="4">
    <location>
        <begin position="105"/>
        <end position="125"/>
    </location>
</feature>
<dbReference type="PANTHER" id="PTHR23526:SF2">
    <property type="entry name" value="MAJOR FACILITATOR SUPERFAMILY (MFS) PROFILE DOMAIN-CONTAINING PROTEIN"/>
    <property type="match status" value="1"/>
</dbReference>
<feature type="transmembrane region" description="Helical" evidence="4">
    <location>
        <begin position="229"/>
        <end position="253"/>
    </location>
</feature>
<protein>
    <recommendedName>
        <fullName evidence="5">Major facilitator superfamily (MFS) profile domain-containing protein</fullName>
    </recommendedName>
</protein>
<reference evidence="6 7" key="1">
    <citation type="journal article" date="2016" name="Nat. Commun.">
        <title>Thousands of microbial genomes shed light on interconnected biogeochemical processes in an aquifer system.</title>
        <authorList>
            <person name="Anantharaman K."/>
            <person name="Brown C.T."/>
            <person name="Hug L.A."/>
            <person name="Sharon I."/>
            <person name="Castelle C.J."/>
            <person name="Probst A.J."/>
            <person name="Thomas B.C."/>
            <person name="Singh A."/>
            <person name="Wilkins M.J."/>
            <person name="Karaoz U."/>
            <person name="Brodie E.L."/>
            <person name="Williams K.H."/>
            <person name="Hubbard S.S."/>
            <person name="Banfield J.F."/>
        </authorList>
    </citation>
    <scope>NUCLEOTIDE SEQUENCE [LARGE SCALE GENOMIC DNA]</scope>
</reference>
<dbReference type="Pfam" id="PF07690">
    <property type="entry name" value="MFS_1"/>
    <property type="match status" value="1"/>
</dbReference>
<name>A0A1F4UGX9_UNCW3</name>
<keyword evidence="2 4" id="KW-1133">Transmembrane helix</keyword>
<dbReference type="PANTHER" id="PTHR23526">
    <property type="entry name" value="INTEGRAL MEMBRANE TRANSPORT PROTEIN-RELATED"/>
    <property type="match status" value="1"/>
</dbReference>
<proteinExistence type="predicted"/>
<dbReference type="SUPFAM" id="SSF103473">
    <property type="entry name" value="MFS general substrate transporter"/>
    <property type="match status" value="1"/>
</dbReference>
<sequence>MIAALYNGMVFFSATVFGRLGDTLSRRKVVMAGFFISGIIFLLHNFVPDLKTLFIVRGLAGIGVGMIPGSLAALAWSGSVALFTSFGSLGFAFASIIAGLLKQNFFVFTGAAFFCLVGFIFASRIKEKPVRLKVPFFPLATVKKNIGIYLPYLIRHSAASAIWAIFPIYLLGLGANRLAIGVIYGLNPVMQFIFMLMLDRYKKERLIDIGLIATSLTFLGYFLSPNWQIILIFQIVLGFSWANLYLGSMKCLLERNDEQATATGLLNSVLGLSGIIGPLIGGIVVLLGTKVLFIFSTLLSLSALFVCRKCLTITDARSQVRPAG</sequence>
<evidence type="ECO:0000256" key="1">
    <source>
        <dbReference type="ARBA" id="ARBA00022692"/>
    </source>
</evidence>